<keyword evidence="7" id="KW-1185">Reference proteome</keyword>
<dbReference type="Gene3D" id="3.40.190.10">
    <property type="entry name" value="Periplasmic binding protein-like II"/>
    <property type="match status" value="2"/>
</dbReference>
<dbReference type="InterPro" id="IPR036388">
    <property type="entry name" value="WH-like_DNA-bd_sf"/>
</dbReference>
<dbReference type="SUPFAM" id="SSF46785">
    <property type="entry name" value="Winged helix' DNA-binding domain"/>
    <property type="match status" value="1"/>
</dbReference>
<dbReference type="InterPro" id="IPR036390">
    <property type="entry name" value="WH_DNA-bd_sf"/>
</dbReference>
<organism evidence="6 7">
    <name type="scientific">Allokutzneria oryzae</name>
    <dbReference type="NCBI Taxonomy" id="1378989"/>
    <lineage>
        <taxon>Bacteria</taxon>
        <taxon>Bacillati</taxon>
        <taxon>Actinomycetota</taxon>
        <taxon>Actinomycetes</taxon>
        <taxon>Pseudonocardiales</taxon>
        <taxon>Pseudonocardiaceae</taxon>
        <taxon>Allokutzneria</taxon>
    </lineage>
</organism>
<evidence type="ECO:0000256" key="3">
    <source>
        <dbReference type="ARBA" id="ARBA00023125"/>
    </source>
</evidence>
<dbReference type="PANTHER" id="PTHR30118:SF15">
    <property type="entry name" value="TRANSCRIPTIONAL REGULATORY PROTEIN"/>
    <property type="match status" value="1"/>
</dbReference>
<dbReference type="Proteomes" id="UP001589693">
    <property type="component" value="Unassembled WGS sequence"/>
</dbReference>
<dbReference type="Gene3D" id="1.10.10.10">
    <property type="entry name" value="Winged helix-like DNA-binding domain superfamily/Winged helix DNA-binding domain"/>
    <property type="match status" value="1"/>
</dbReference>
<dbReference type="PANTHER" id="PTHR30118">
    <property type="entry name" value="HTH-TYPE TRANSCRIPTIONAL REGULATOR LEUO-RELATED"/>
    <property type="match status" value="1"/>
</dbReference>
<evidence type="ECO:0000256" key="4">
    <source>
        <dbReference type="ARBA" id="ARBA00023163"/>
    </source>
</evidence>
<protein>
    <submittedName>
        <fullName evidence="6">LysR substrate-binding domain-containing protein</fullName>
    </submittedName>
</protein>
<comment type="similarity">
    <text evidence="1">Belongs to the LysR transcriptional regulatory family.</text>
</comment>
<feature type="domain" description="HTH lysR-type" evidence="5">
    <location>
        <begin position="8"/>
        <end position="65"/>
    </location>
</feature>
<dbReference type="Pfam" id="PF03466">
    <property type="entry name" value="LysR_substrate"/>
    <property type="match status" value="1"/>
</dbReference>
<dbReference type="Pfam" id="PF00126">
    <property type="entry name" value="HTH_1"/>
    <property type="match status" value="1"/>
</dbReference>
<evidence type="ECO:0000256" key="1">
    <source>
        <dbReference type="ARBA" id="ARBA00009437"/>
    </source>
</evidence>
<keyword evidence="3" id="KW-0238">DNA-binding</keyword>
<comment type="caution">
    <text evidence="6">The sequence shown here is derived from an EMBL/GenBank/DDBJ whole genome shotgun (WGS) entry which is preliminary data.</text>
</comment>
<dbReference type="InterPro" id="IPR000847">
    <property type="entry name" value="LysR_HTH_N"/>
</dbReference>
<evidence type="ECO:0000256" key="2">
    <source>
        <dbReference type="ARBA" id="ARBA00023015"/>
    </source>
</evidence>
<dbReference type="RefSeq" id="WP_377851586.1">
    <property type="nucleotide sequence ID" value="NZ_JBHLZU010000009.1"/>
</dbReference>
<dbReference type="InterPro" id="IPR005119">
    <property type="entry name" value="LysR_subst-bd"/>
</dbReference>
<keyword evidence="2" id="KW-0805">Transcription regulation</keyword>
<evidence type="ECO:0000313" key="6">
    <source>
        <dbReference type="EMBL" id="MFB9904387.1"/>
    </source>
</evidence>
<reference evidence="6 7" key="1">
    <citation type="submission" date="2024-09" db="EMBL/GenBank/DDBJ databases">
        <authorList>
            <person name="Sun Q."/>
            <person name="Mori K."/>
        </authorList>
    </citation>
    <scope>NUCLEOTIDE SEQUENCE [LARGE SCALE GENOMIC DNA]</scope>
    <source>
        <strain evidence="6 7">TBRC 7907</strain>
    </source>
</reference>
<gene>
    <name evidence="6" type="ORF">ACFFQA_10610</name>
</gene>
<sequence>MTQNLSKIDLNLLVPLNALLKERNVTRAAEWVSVGQPAMSASLARLRRLFNDPLLVKDGRQMVLTPLAESLVPRVTKLLADIGVVMSAAAQFDPATAERVFAVTASDYVTAVLLRPLLRELLDTAPGVRLSITALHAGCVDHLRKAQCDLLIWPLSLPTGEEVFPQGRLFSDTFVAVVDRDNPDVGERLSADQLTAAPYVMVGGPHRAITDGRFDESGVYRNVVANTETFSSAAHLIPGTRMVAVIQRRLADLLGPRLGLRTVELAVPMPELVESMYWHPKSSVDPAHRWLRETVQRVAARL</sequence>
<evidence type="ECO:0000259" key="5">
    <source>
        <dbReference type="PROSITE" id="PS50931"/>
    </source>
</evidence>
<accession>A0ABV5ZU14</accession>
<dbReference type="SUPFAM" id="SSF53850">
    <property type="entry name" value="Periplasmic binding protein-like II"/>
    <property type="match status" value="1"/>
</dbReference>
<dbReference type="EMBL" id="JBHLZU010000009">
    <property type="protein sequence ID" value="MFB9904387.1"/>
    <property type="molecule type" value="Genomic_DNA"/>
</dbReference>
<name>A0ABV5ZU14_9PSEU</name>
<proteinExistence type="inferred from homology"/>
<dbReference type="InterPro" id="IPR037402">
    <property type="entry name" value="YidZ_PBP2"/>
</dbReference>
<keyword evidence="4" id="KW-0804">Transcription</keyword>
<evidence type="ECO:0000313" key="7">
    <source>
        <dbReference type="Proteomes" id="UP001589693"/>
    </source>
</evidence>
<dbReference type="InterPro" id="IPR050389">
    <property type="entry name" value="LysR-type_TF"/>
</dbReference>
<dbReference type="CDD" id="cd08417">
    <property type="entry name" value="PBP2_Nitroaromatics_like"/>
    <property type="match status" value="1"/>
</dbReference>
<dbReference type="PROSITE" id="PS50931">
    <property type="entry name" value="HTH_LYSR"/>
    <property type="match status" value="1"/>
</dbReference>